<evidence type="ECO:0000256" key="4">
    <source>
        <dbReference type="ARBA" id="ARBA00023136"/>
    </source>
</evidence>
<dbReference type="HAMAP" id="MF_00902">
    <property type="entry name" value="TatC"/>
    <property type="match status" value="1"/>
</dbReference>
<protein>
    <recommendedName>
        <fullName evidence="5">Sec-independent protein translocase protein TatC</fullName>
    </recommendedName>
</protein>
<accession>A0ABS2Q5X2</accession>
<proteinExistence type="inferred from homology"/>
<dbReference type="PRINTS" id="PR01840">
    <property type="entry name" value="TATCFAMILY"/>
</dbReference>
<feature type="transmembrane region" description="Helical" evidence="5">
    <location>
        <begin position="67"/>
        <end position="90"/>
    </location>
</feature>
<sequence>MSDNENSMALMDHLNELRKRIIFVLVGFIASFAVSLFFVQRIYHWLIYDLNVGAKLTVLGPSDILKIYFLIAGFMAIVLTLPLILWQLWAFVSPALTPKERRLSLSYIPPIFLLFLGGLAFGYFVIFPNILHFLIRLNGGMFQMMFTTDKYFGFLINLVLPFGIIFELPVVVVFLTTLGILSPQKMRKMRKMAYLCLVILATMISPPDFVSHSMVAVPLLLLYEICVSVCGVAYRRRQKRLARAEQELNATV</sequence>
<feature type="transmembrane region" description="Helical" evidence="5">
    <location>
        <begin position="21"/>
        <end position="47"/>
    </location>
</feature>
<reference evidence="6 7" key="1">
    <citation type="submission" date="2021-01" db="EMBL/GenBank/DDBJ databases">
        <title>Genomic Encyclopedia of Type Strains, Phase IV (KMG-IV): sequencing the most valuable type-strain genomes for metagenomic binning, comparative biology and taxonomic classification.</title>
        <authorList>
            <person name="Goeker M."/>
        </authorList>
    </citation>
    <scope>NUCLEOTIDE SEQUENCE [LARGE SCALE GENOMIC DNA]</scope>
    <source>
        <strain evidence="6 7">DSM 100968</strain>
    </source>
</reference>
<organism evidence="6 7">
    <name type="scientific">Sporolactobacillus spathodeae</name>
    <dbReference type="NCBI Taxonomy" id="1465502"/>
    <lineage>
        <taxon>Bacteria</taxon>
        <taxon>Bacillati</taxon>
        <taxon>Bacillota</taxon>
        <taxon>Bacilli</taxon>
        <taxon>Bacillales</taxon>
        <taxon>Sporolactobacillaceae</taxon>
        <taxon>Sporolactobacillus</taxon>
    </lineage>
</organism>
<dbReference type="Proteomes" id="UP000823201">
    <property type="component" value="Unassembled WGS sequence"/>
</dbReference>
<dbReference type="RefSeq" id="WP_205005528.1">
    <property type="nucleotide sequence ID" value="NZ_CBCRXA010000015.1"/>
</dbReference>
<dbReference type="PANTHER" id="PTHR30371:SF4">
    <property type="entry name" value="SEC-INDEPENDENT PROTEIN TRANSLOCASE PROTEIN TATCD"/>
    <property type="match status" value="1"/>
</dbReference>
<dbReference type="InterPro" id="IPR019820">
    <property type="entry name" value="Sec-indep_translocase_CS"/>
</dbReference>
<keyword evidence="5" id="KW-0813">Transport</keyword>
<dbReference type="PROSITE" id="PS01218">
    <property type="entry name" value="TATC"/>
    <property type="match status" value="1"/>
</dbReference>
<evidence type="ECO:0000256" key="1">
    <source>
        <dbReference type="ARBA" id="ARBA00004141"/>
    </source>
</evidence>
<comment type="function">
    <text evidence="5">Part of the twin-arginine translocation (Tat) system that transports large folded proteins containing a characteristic twin-arginine motif in their signal peptide across membranes.</text>
</comment>
<keyword evidence="5" id="KW-0811">Translocation</keyword>
<gene>
    <name evidence="5" type="primary">tatC</name>
    <name evidence="6" type="ORF">JOC27_000614</name>
</gene>
<feature type="transmembrane region" description="Helical" evidence="5">
    <location>
        <begin position="192"/>
        <end position="209"/>
    </location>
</feature>
<keyword evidence="4 5" id="KW-0472">Membrane</keyword>
<keyword evidence="5" id="KW-1003">Cell membrane</keyword>
<feature type="transmembrane region" description="Helical" evidence="5">
    <location>
        <begin position="111"/>
        <end position="131"/>
    </location>
</feature>
<evidence type="ECO:0000313" key="6">
    <source>
        <dbReference type="EMBL" id="MBM7657173.1"/>
    </source>
</evidence>
<keyword evidence="5" id="KW-0653">Protein transport</keyword>
<feature type="transmembrane region" description="Helical" evidence="5">
    <location>
        <begin position="151"/>
        <end position="180"/>
    </location>
</feature>
<comment type="subunit">
    <text evidence="5">Forms a complex with TatA.</text>
</comment>
<feature type="transmembrane region" description="Helical" evidence="5">
    <location>
        <begin position="215"/>
        <end position="234"/>
    </location>
</feature>
<dbReference type="EMBL" id="JAFBEV010000004">
    <property type="protein sequence ID" value="MBM7657173.1"/>
    <property type="molecule type" value="Genomic_DNA"/>
</dbReference>
<comment type="caution">
    <text evidence="6">The sequence shown here is derived from an EMBL/GenBank/DDBJ whole genome shotgun (WGS) entry which is preliminary data.</text>
</comment>
<keyword evidence="3 5" id="KW-1133">Transmembrane helix</keyword>
<evidence type="ECO:0000313" key="7">
    <source>
        <dbReference type="Proteomes" id="UP000823201"/>
    </source>
</evidence>
<dbReference type="InterPro" id="IPR002033">
    <property type="entry name" value="TatC"/>
</dbReference>
<dbReference type="Pfam" id="PF00902">
    <property type="entry name" value="TatC"/>
    <property type="match status" value="1"/>
</dbReference>
<comment type="subcellular location">
    <subcellularLocation>
        <location evidence="5">Cell membrane</location>
        <topology evidence="5">Multi-pass membrane protein</topology>
    </subcellularLocation>
    <subcellularLocation>
        <location evidence="1">Membrane</location>
        <topology evidence="1">Multi-pass membrane protein</topology>
    </subcellularLocation>
</comment>
<evidence type="ECO:0000256" key="5">
    <source>
        <dbReference type="HAMAP-Rule" id="MF_00902"/>
    </source>
</evidence>
<comment type="similarity">
    <text evidence="5">Belongs to the TatC family.</text>
</comment>
<dbReference type="PANTHER" id="PTHR30371">
    <property type="entry name" value="SEC-INDEPENDENT PROTEIN TRANSLOCASE PROTEIN TATC"/>
    <property type="match status" value="1"/>
</dbReference>
<keyword evidence="2 5" id="KW-0812">Transmembrane</keyword>
<evidence type="ECO:0000256" key="2">
    <source>
        <dbReference type="ARBA" id="ARBA00022692"/>
    </source>
</evidence>
<keyword evidence="7" id="KW-1185">Reference proteome</keyword>
<name>A0ABS2Q5X2_9BACL</name>
<evidence type="ECO:0000256" key="3">
    <source>
        <dbReference type="ARBA" id="ARBA00022989"/>
    </source>
</evidence>
<dbReference type="NCBIfam" id="TIGR00945">
    <property type="entry name" value="tatC"/>
    <property type="match status" value="1"/>
</dbReference>